<feature type="chain" id="PRO_5025471540" description="Lipoprotein" evidence="1">
    <location>
        <begin position="19"/>
        <end position="251"/>
    </location>
</feature>
<feature type="signal peptide" evidence="1">
    <location>
        <begin position="1"/>
        <end position="18"/>
    </location>
</feature>
<evidence type="ECO:0000313" key="2">
    <source>
        <dbReference type="EMBL" id="QHS61750.1"/>
    </source>
</evidence>
<proteinExistence type="predicted"/>
<keyword evidence="3" id="KW-1185">Reference proteome</keyword>
<organism evidence="2 3">
    <name type="scientific">Chitinophaga agri</name>
    <dbReference type="NCBI Taxonomy" id="2703787"/>
    <lineage>
        <taxon>Bacteria</taxon>
        <taxon>Pseudomonadati</taxon>
        <taxon>Bacteroidota</taxon>
        <taxon>Chitinophagia</taxon>
        <taxon>Chitinophagales</taxon>
        <taxon>Chitinophagaceae</taxon>
        <taxon>Chitinophaga</taxon>
    </lineage>
</organism>
<protein>
    <recommendedName>
        <fullName evidence="4">Lipoprotein</fullName>
    </recommendedName>
</protein>
<dbReference type="Proteomes" id="UP000476411">
    <property type="component" value="Chromosome"/>
</dbReference>
<dbReference type="PROSITE" id="PS51257">
    <property type="entry name" value="PROKAR_LIPOPROTEIN"/>
    <property type="match status" value="1"/>
</dbReference>
<dbReference type="RefSeq" id="WP_162333414.1">
    <property type="nucleotide sequence ID" value="NZ_CP048113.1"/>
</dbReference>
<evidence type="ECO:0000313" key="3">
    <source>
        <dbReference type="Proteomes" id="UP000476411"/>
    </source>
</evidence>
<evidence type="ECO:0000256" key="1">
    <source>
        <dbReference type="SAM" id="SignalP"/>
    </source>
</evidence>
<accession>A0A6B9ZH74</accession>
<gene>
    <name evidence="2" type="ORF">GWR21_19740</name>
</gene>
<reference evidence="2 3" key="1">
    <citation type="submission" date="2020-01" db="EMBL/GenBank/DDBJ databases">
        <title>Complete genome sequence of Chitinophaga sp. H33E-04 isolated from quinoa roots.</title>
        <authorList>
            <person name="Weon H.-Y."/>
            <person name="Lee S.A."/>
        </authorList>
    </citation>
    <scope>NUCLEOTIDE SEQUENCE [LARGE SCALE GENOMIC DNA]</scope>
    <source>
        <strain evidence="2 3">H33E-04</strain>
    </source>
</reference>
<evidence type="ECO:0008006" key="4">
    <source>
        <dbReference type="Google" id="ProtNLM"/>
    </source>
</evidence>
<dbReference type="AlphaFoldDB" id="A0A6B9ZH74"/>
<sequence>MKYIITAFLGACLLSACGGQEPSTTAATADSTQTANPPILVIPMEARIMGTYKGDFGGSPIYITINYCSGVKLAGYDTHKGLRRNVSGTISREGDKYAIVLSEPGDHEFDGIFTIKLDTLLENATGSWKPSNTQSLSEKKFSLVHLSKDESTPGFFSGDHCDIDFSNDGNCTLNYYEKTNDSTFAAQMITLRGTWEKRGTDSVFVSWQPNDFYSQRSTVFAITNNTYKTGEYEYTTTSMEGDKFSFSQNEY</sequence>
<dbReference type="KEGG" id="chih:GWR21_19740"/>
<name>A0A6B9ZH74_9BACT</name>
<keyword evidence="1" id="KW-0732">Signal</keyword>
<dbReference type="EMBL" id="CP048113">
    <property type="protein sequence ID" value="QHS61750.1"/>
    <property type="molecule type" value="Genomic_DNA"/>
</dbReference>